<keyword evidence="7" id="KW-0630">Potassium</keyword>
<keyword evidence="6" id="KW-0631">Potassium channel</keyword>
<keyword evidence="15" id="KW-1185">Reference proteome</keyword>
<dbReference type="RefSeq" id="WP_342023055.1">
    <property type="nucleotide sequence ID" value="NZ_CP151657.1"/>
</dbReference>
<accession>A0ABZ2ZTH3</accession>
<keyword evidence="3" id="KW-0813">Transport</keyword>
<evidence type="ECO:0000256" key="13">
    <source>
        <dbReference type="SAM" id="Phobius"/>
    </source>
</evidence>
<feature type="transmembrane region" description="Helical" evidence="13">
    <location>
        <begin position="164"/>
        <end position="181"/>
    </location>
</feature>
<keyword evidence="9" id="KW-0406">Ion transport</keyword>
<organism evidence="14 15">
    <name type="scientific">Arthrobacter citreus</name>
    <dbReference type="NCBI Taxonomy" id="1670"/>
    <lineage>
        <taxon>Bacteria</taxon>
        <taxon>Bacillati</taxon>
        <taxon>Actinomycetota</taxon>
        <taxon>Actinomycetes</taxon>
        <taxon>Micrococcales</taxon>
        <taxon>Micrococcaceae</taxon>
        <taxon>Arthrobacter</taxon>
    </lineage>
</organism>
<evidence type="ECO:0000256" key="12">
    <source>
        <dbReference type="ARBA" id="ARBA00034430"/>
    </source>
</evidence>
<evidence type="ECO:0000256" key="1">
    <source>
        <dbReference type="ARBA" id="ARBA00004141"/>
    </source>
</evidence>
<evidence type="ECO:0000256" key="4">
    <source>
        <dbReference type="ARBA" id="ARBA00022538"/>
    </source>
</evidence>
<dbReference type="EMBL" id="CP151657">
    <property type="protein sequence ID" value="WZP15390.1"/>
    <property type="molecule type" value="Genomic_DNA"/>
</dbReference>
<evidence type="ECO:0000313" key="15">
    <source>
        <dbReference type="Proteomes" id="UP001448858"/>
    </source>
</evidence>
<keyword evidence="8 13" id="KW-1133">Transmembrane helix</keyword>
<dbReference type="PANTHER" id="PTHR31462:SF5">
    <property type="entry name" value="ENDOSOMAL_LYSOSOMAL PROTON CHANNEL TMEM175"/>
    <property type="match status" value="1"/>
</dbReference>
<evidence type="ECO:0000313" key="14">
    <source>
        <dbReference type="EMBL" id="WZP15390.1"/>
    </source>
</evidence>
<feature type="transmembrane region" description="Helical" evidence="13">
    <location>
        <begin position="96"/>
        <end position="116"/>
    </location>
</feature>
<comment type="subcellular location">
    <subcellularLocation>
        <location evidence="1">Membrane</location>
        <topology evidence="1">Multi-pass membrane protein</topology>
    </subcellularLocation>
</comment>
<proteinExistence type="inferred from homology"/>
<keyword evidence="10 13" id="KW-0472">Membrane</keyword>
<name>A0ABZ2ZTH3_9MICC</name>
<dbReference type="InterPro" id="IPR010617">
    <property type="entry name" value="TMEM175-like"/>
</dbReference>
<comment type="similarity">
    <text evidence="2">Belongs to the TMEM175 family.</text>
</comment>
<keyword evidence="5 13" id="KW-0812">Transmembrane</keyword>
<evidence type="ECO:0000256" key="10">
    <source>
        <dbReference type="ARBA" id="ARBA00023136"/>
    </source>
</evidence>
<reference evidence="14 15" key="1">
    <citation type="submission" date="2024-04" db="EMBL/GenBank/DDBJ databases">
        <title>Arthrobacter sp. from Plains bison fecal sample.</title>
        <authorList>
            <person name="Ruzzini A."/>
        </authorList>
    </citation>
    <scope>NUCLEOTIDE SEQUENCE [LARGE SCALE GENOMIC DNA]</scope>
    <source>
        <strain evidence="14 15">EINP1</strain>
    </source>
</reference>
<evidence type="ECO:0000256" key="5">
    <source>
        <dbReference type="ARBA" id="ARBA00022692"/>
    </source>
</evidence>
<evidence type="ECO:0000256" key="9">
    <source>
        <dbReference type="ARBA" id="ARBA00023065"/>
    </source>
</evidence>
<evidence type="ECO:0000256" key="7">
    <source>
        <dbReference type="ARBA" id="ARBA00022958"/>
    </source>
</evidence>
<comment type="catalytic activity">
    <reaction evidence="12">
        <text>K(+)(in) = K(+)(out)</text>
        <dbReference type="Rhea" id="RHEA:29463"/>
        <dbReference type="ChEBI" id="CHEBI:29103"/>
    </reaction>
</comment>
<evidence type="ECO:0000256" key="6">
    <source>
        <dbReference type="ARBA" id="ARBA00022826"/>
    </source>
</evidence>
<sequence length="222" mass="24005">MSMNQAFARRFNSGPDVERTAFFSDAVFAIAMTLLAVDIKVPQVPGDELGRAVVEQSPEFGAYLLSFVVTAAYWLSHHRLFRLLSGFTVVLQRLNLALLLLVALIGYAADMIAFHGDQVLGVVVYAAILGLIGVVNTAMWLYAGHRGLFQDDVHPRLLAYARTRVAVTPAVFLLSIPIALLNPAAATYSWTAIVVVNLLFRVLGSRAPAPAEIGAPPDDSLD</sequence>
<keyword evidence="11" id="KW-0407">Ion channel</keyword>
<feature type="transmembrane region" description="Helical" evidence="13">
    <location>
        <begin position="21"/>
        <end position="40"/>
    </location>
</feature>
<evidence type="ECO:0000256" key="11">
    <source>
        <dbReference type="ARBA" id="ARBA00023303"/>
    </source>
</evidence>
<protein>
    <submittedName>
        <fullName evidence="14">TMEM175 family protein</fullName>
    </submittedName>
</protein>
<evidence type="ECO:0000256" key="3">
    <source>
        <dbReference type="ARBA" id="ARBA00022448"/>
    </source>
</evidence>
<evidence type="ECO:0000256" key="2">
    <source>
        <dbReference type="ARBA" id="ARBA00006920"/>
    </source>
</evidence>
<evidence type="ECO:0000256" key="8">
    <source>
        <dbReference type="ARBA" id="ARBA00022989"/>
    </source>
</evidence>
<dbReference type="Pfam" id="PF06736">
    <property type="entry name" value="TMEM175"/>
    <property type="match status" value="1"/>
</dbReference>
<feature type="transmembrane region" description="Helical" evidence="13">
    <location>
        <begin position="60"/>
        <end position="76"/>
    </location>
</feature>
<dbReference type="PANTHER" id="PTHR31462">
    <property type="entry name" value="ENDOSOMAL/LYSOSOMAL POTASSIUM CHANNEL TMEM175"/>
    <property type="match status" value="1"/>
</dbReference>
<dbReference type="Proteomes" id="UP001448858">
    <property type="component" value="Chromosome"/>
</dbReference>
<feature type="transmembrane region" description="Helical" evidence="13">
    <location>
        <begin position="122"/>
        <end position="143"/>
    </location>
</feature>
<keyword evidence="4" id="KW-0633">Potassium transport</keyword>
<gene>
    <name evidence="14" type="ORF">AAE021_14660</name>
</gene>